<name>A0A914CVF3_9BILA</name>
<evidence type="ECO:0000313" key="2">
    <source>
        <dbReference type="Proteomes" id="UP000887540"/>
    </source>
</evidence>
<dbReference type="WBParaSite" id="ACRNAN_scaffold1453.g32173.t1">
    <property type="protein sequence ID" value="ACRNAN_scaffold1453.g32173.t1"/>
    <property type="gene ID" value="ACRNAN_scaffold1453.g32173"/>
</dbReference>
<organism evidence="2 3">
    <name type="scientific">Acrobeloides nanus</name>
    <dbReference type="NCBI Taxonomy" id="290746"/>
    <lineage>
        <taxon>Eukaryota</taxon>
        <taxon>Metazoa</taxon>
        <taxon>Ecdysozoa</taxon>
        <taxon>Nematoda</taxon>
        <taxon>Chromadorea</taxon>
        <taxon>Rhabditida</taxon>
        <taxon>Tylenchina</taxon>
        <taxon>Cephalobomorpha</taxon>
        <taxon>Cephaloboidea</taxon>
        <taxon>Cephalobidae</taxon>
        <taxon>Acrobeloides</taxon>
    </lineage>
</organism>
<sequence>MKQFQDDKNLPIVRSQSIPTSKNTDKLTVAKVIRAKLANDRHQQSEAISINNSKISQTLPIRKSAFWGTKNQWTPDSETSDTMDPGHKKHLGS</sequence>
<feature type="region of interest" description="Disordered" evidence="1">
    <location>
        <begin position="67"/>
        <end position="93"/>
    </location>
</feature>
<feature type="compositionally biased region" description="Polar residues" evidence="1">
    <location>
        <begin position="69"/>
        <end position="82"/>
    </location>
</feature>
<evidence type="ECO:0000256" key="1">
    <source>
        <dbReference type="SAM" id="MobiDB-lite"/>
    </source>
</evidence>
<dbReference type="AlphaFoldDB" id="A0A914CVF3"/>
<dbReference type="Proteomes" id="UP000887540">
    <property type="component" value="Unplaced"/>
</dbReference>
<accession>A0A914CVF3</accession>
<proteinExistence type="predicted"/>
<reference evidence="3" key="1">
    <citation type="submission" date="2022-11" db="UniProtKB">
        <authorList>
            <consortium name="WormBaseParasite"/>
        </authorList>
    </citation>
    <scope>IDENTIFICATION</scope>
</reference>
<keyword evidence="2" id="KW-1185">Reference proteome</keyword>
<evidence type="ECO:0000313" key="3">
    <source>
        <dbReference type="WBParaSite" id="ACRNAN_scaffold1453.g32173.t1"/>
    </source>
</evidence>
<feature type="region of interest" description="Disordered" evidence="1">
    <location>
        <begin position="1"/>
        <end position="21"/>
    </location>
</feature>
<protein>
    <submittedName>
        <fullName evidence="3">Uncharacterized protein</fullName>
    </submittedName>
</protein>